<sequence length="320" mass="35664">MNPQKLVITHDLDKELLEKVKEAAPDWEVIAGKDASVWEPHIEEAEIIAGWKKGLESHCLTEKAKLKWLQTWSAGVNSLPLSDLQSKNVAVTSANGVHSYPISETIFALMLGLTRKIHAYVRNQQEKKWHHANLSLEIHGKTIGILGTGAIGKETAKIAKAFGMKVIGLRNSGEPEDYFDEMYAMDGLSSLLPECDYVVVALPLTEKTHRLIGQEQLNKMKSTAYLINIGRGDIIDEKELIQALQDGKIAGAGLDVFEKEPLEENSPLWEMKNVIITPHTAGSTEHYNSRLIQEIFIPNLKDYIAGNDPQINLLDYSKGY</sequence>
<evidence type="ECO:0000313" key="8">
    <source>
        <dbReference type="Proteomes" id="UP000255326"/>
    </source>
</evidence>
<evidence type="ECO:0000256" key="1">
    <source>
        <dbReference type="ARBA" id="ARBA00005854"/>
    </source>
</evidence>
<dbReference type="Pfam" id="PF02826">
    <property type="entry name" value="2-Hacid_dh_C"/>
    <property type="match status" value="1"/>
</dbReference>
<feature type="domain" description="D-isomer specific 2-hydroxyacid dehydrogenase catalytic" evidence="5">
    <location>
        <begin position="7"/>
        <end position="309"/>
    </location>
</feature>
<keyword evidence="3" id="KW-0520">NAD</keyword>
<keyword evidence="2 4" id="KW-0560">Oxidoreductase</keyword>
<evidence type="ECO:0000259" key="5">
    <source>
        <dbReference type="Pfam" id="PF00389"/>
    </source>
</evidence>
<evidence type="ECO:0000256" key="3">
    <source>
        <dbReference type="ARBA" id="ARBA00023027"/>
    </source>
</evidence>
<dbReference type="GO" id="GO:0016616">
    <property type="term" value="F:oxidoreductase activity, acting on the CH-OH group of donors, NAD or NADP as acceptor"/>
    <property type="evidence" value="ECO:0007669"/>
    <property type="project" value="InterPro"/>
</dbReference>
<dbReference type="Gene3D" id="3.40.50.720">
    <property type="entry name" value="NAD(P)-binding Rossmann-like Domain"/>
    <property type="match status" value="2"/>
</dbReference>
<dbReference type="PROSITE" id="PS00671">
    <property type="entry name" value="D_2_HYDROXYACID_DH_3"/>
    <property type="match status" value="1"/>
</dbReference>
<evidence type="ECO:0000256" key="2">
    <source>
        <dbReference type="ARBA" id="ARBA00023002"/>
    </source>
</evidence>
<comment type="caution">
    <text evidence="7">The sequence shown here is derived from an EMBL/GenBank/DDBJ whole genome shotgun (WGS) entry which is preliminary data.</text>
</comment>
<name>A0A370G432_9BACI</name>
<dbReference type="FunFam" id="3.40.50.720:FF:000363">
    <property type="entry name" value="D-isomer specific 2-hydroxyacid dehydrogenase"/>
    <property type="match status" value="1"/>
</dbReference>
<keyword evidence="8" id="KW-1185">Reference proteome</keyword>
<dbReference type="SUPFAM" id="SSF52283">
    <property type="entry name" value="Formate/glycerate dehydrogenase catalytic domain-like"/>
    <property type="match status" value="1"/>
</dbReference>
<comment type="similarity">
    <text evidence="1 4">Belongs to the D-isomer specific 2-hydroxyacid dehydrogenase family.</text>
</comment>
<evidence type="ECO:0000313" key="7">
    <source>
        <dbReference type="EMBL" id="RDI38505.1"/>
    </source>
</evidence>
<dbReference type="InterPro" id="IPR006140">
    <property type="entry name" value="D-isomer_DH_NAD-bd"/>
</dbReference>
<evidence type="ECO:0000259" key="6">
    <source>
        <dbReference type="Pfam" id="PF02826"/>
    </source>
</evidence>
<dbReference type="PANTHER" id="PTHR43333">
    <property type="entry name" value="2-HACID_DH_C DOMAIN-CONTAINING PROTEIN"/>
    <property type="match status" value="1"/>
</dbReference>
<organism evidence="7 8">
    <name type="scientific">Falsibacillus pallidus</name>
    <dbReference type="NCBI Taxonomy" id="493781"/>
    <lineage>
        <taxon>Bacteria</taxon>
        <taxon>Bacillati</taxon>
        <taxon>Bacillota</taxon>
        <taxon>Bacilli</taxon>
        <taxon>Bacillales</taxon>
        <taxon>Bacillaceae</taxon>
        <taxon>Falsibacillus</taxon>
    </lineage>
</organism>
<dbReference type="RefSeq" id="WP_114746924.1">
    <property type="nucleotide sequence ID" value="NZ_QQAY01000017.1"/>
</dbReference>
<dbReference type="Pfam" id="PF00389">
    <property type="entry name" value="2-Hacid_dh"/>
    <property type="match status" value="1"/>
</dbReference>
<evidence type="ECO:0000256" key="4">
    <source>
        <dbReference type="RuleBase" id="RU003719"/>
    </source>
</evidence>
<dbReference type="InterPro" id="IPR006139">
    <property type="entry name" value="D-isomer_2_OHA_DH_cat_dom"/>
</dbReference>
<dbReference type="CDD" id="cd05300">
    <property type="entry name" value="2-Hacid_dh_1"/>
    <property type="match status" value="1"/>
</dbReference>
<proteinExistence type="inferred from homology"/>
<dbReference type="OrthoDB" id="9805416at2"/>
<reference evidence="7 8" key="1">
    <citation type="submission" date="2018-07" db="EMBL/GenBank/DDBJ databases">
        <title>Genomic Encyclopedia of Type Strains, Phase IV (KMG-IV): sequencing the most valuable type-strain genomes for metagenomic binning, comparative biology and taxonomic classification.</title>
        <authorList>
            <person name="Goeker M."/>
        </authorList>
    </citation>
    <scope>NUCLEOTIDE SEQUENCE [LARGE SCALE GENOMIC DNA]</scope>
    <source>
        <strain evidence="7 8">DSM 25281</strain>
    </source>
</reference>
<feature type="domain" description="D-isomer specific 2-hydroxyacid dehydrogenase NAD-binding" evidence="6">
    <location>
        <begin position="107"/>
        <end position="281"/>
    </location>
</feature>
<dbReference type="AlphaFoldDB" id="A0A370G432"/>
<dbReference type="GO" id="GO:0051287">
    <property type="term" value="F:NAD binding"/>
    <property type="evidence" value="ECO:0007669"/>
    <property type="project" value="InterPro"/>
</dbReference>
<dbReference type="Proteomes" id="UP000255326">
    <property type="component" value="Unassembled WGS sequence"/>
</dbReference>
<dbReference type="InterPro" id="IPR036291">
    <property type="entry name" value="NAD(P)-bd_dom_sf"/>
</dbReference>
<protein>
    <submittedName>
        <fullName evidence="7">Phosphoglycerate dehydrogenase-like enzyme</fullName>
    </submittedName>
</protein>
<dbReference type="InterPro" id="IPR029753">
    <property type="entry name" value="D-isomer_DH_CS"/>
</dbReference>
<dbReference type="PANTHER" id="PTHR43333:SF1">
    <property type="entry name" value="D-ISOMER SPECIFIC 2-HYDROXYACID DEHYDROGENASE NAD-BINDING DOMAIN-CONTAINING PROTEIN"/>
    <property type="match status" value="1"/>
</dbReference>
<gene>
    <name evidence="7" type="ORF">DFR59_11747</name>
</gene>
<accession>A0A370G432</accession>
<dbReference type="EMBL" id="QQAY01000017">
    <property type="protein sequence ID" value="RDI38505.1"/>
    <property type="molecule type" value="Genomic_DNA"/>
</dbReference>
<dbReference type="SUPFAM" id="SSF51735">
    <property type="entry name" value="NAD(P)-binding Rossmann-fold domains"/>
    <property type="match status" value="1"/>
</dbReference>